<keyword evidence="1" id="KW-0472">Membrane</keyword>
<feature type="transmembrane region" description="Helical" evidence="1">
    <location>
        <begin position="31"/>
        <end position="49"/>
    </location>
</feature>
<protein>
    <submittedName>
        <fullName evidence="2">Uncharacterized protein</fullName>
    </submittedName>
</protein>
<reference evidence="2" key="1">
    <citation type="submission" date="2018-06" db="EMBL/GenBank/DDBJ databases">
        <authorList>
            <person name="Zhirakovskaya E."/>
        </authorList>
    </citation>
    <scope>NUCLEOTIDE SEQUENCE</scope>
</reference>
<dbReference type="EMBL" id="UOFF01000450">
    <property type="protein sequence ID" value="VAW57763.1"/>
    <property type="molecule type" value="Genomic_DNA"/>
</dbReference>
<feature type="transmembrane region" description="Helical" evidence="1">
    <location>
        <begin position="69"/>
        <end position="92"/>
    </location>
</feature>
<feature type="transmembrane region" description="Helical" evidence="1">
    <location>
        <begin position="145"/>
        <end position="167"/>
    </location>
</feature>
<gene>
    <name evidence="2" type="ORF">MNBD_GAMMA07-2044</name>
</gene>
<feature type="transmembrane region" description="Helical" evidence="1">
    <location>
        <begin position="104"/>
        <end position="133"/>
    </location>
</feature>
<accession>A0A3B0WZR9</accession>
<name>A0A3B0WZR9_9ZZZZ</name>
<keyword evidence="1" id="KW-0812">Transmembrane</keyword>
<proteinExistence type="predicted"/>
<organism evidence="2">
    <name type="scientific">hydrothermal vent metagenome</name>
    <dbReference type="NCBI Taxonomy" id="652676"/>
    <lineage>
        <taxon>unclassified sequences</taxon>
        <taxon>metagenomes</taxon>
        <taxon>ecological metagenomes</taxon>
    </lineage>
</organism>
<evidence type="ECO:0000313" key="2">
    <source>
        <dbReference type="EMBL" id="VAW57763.1"/>
    </source>
</evidence>
<dbReference type="AlphaFoldDB" id="A0A3B0WZR9"/>
<keyword evidence="1" id="KW-1133">Transmembrane helix</keyword>
<evidence type="ECO:0000256" key="1">
    <source>
        <dbReference type="SAM" id="Phobius"/>
    </source>
</evidence>
<sequence length="181" mass="20246">MAQQLKKSLLLFMITIVNALKITFKTPRLKWVLLGSFYMLFILHLTILPAHILGMDIGLSSFSNLNTEIIFFSFLLSLLESILISMLFFLIINKKHCKTSSAAGGMFIGLISPLLCCSPILPTLLGAIAVIFPSAMLGVGIKLQYFINVYQTQIFIFSLSLLLLAIFQNAKYITNQYIEVT</sequence>